<dbReference type="RefSeq" id="WP_090327573.1">
    <property type="nucleotide sequence ID" value="NZ_FNSL01000001.1"/>
</dbReference>
<dbReference type="Gene3D" id="3.40.50.1860">
    <property type="match status" value="2"/>
</dbReference>
<dbReference type="SUPFAM" id="SSF53681">
    <property type="entry name" value="Aspartate/glutamate racemase"/>
    <property type="match status" value="2"/>
</dbReference>
<evidence type="ECO:0000256" key="1">
    <source>
        <dbReference type="ARBA" id="ARBA00007847"/>
    </source>
</evidence>
<dbReference type="InterPro" id="IPR001920">
    <property type="entry name" value="Asp/Glu_race"/>
</dbReference>
<sequence length="296" mass="32767">MKDRLILGIIGNTGPEADEVLQALIRLECAKRGASKDQDFLPTIVVKNPNIADRTLAIFEGETSPSLGVIESSEILLRNGCYFAALPSNTTHYFYEEYQSKTDLYIFDIIKLTIEDIKKSGTRKVGLLATTPTVETRIFEDRLAKEGIEVVTPDAETQEKNIQAAIYGTATPGGNHKQRLPDGLKAGNQALGLERVSKAVSKLAAEHGVEVFILGCTEISIISESLGIRHADIRFVDPMKLLATECVDFYTDVKNEIESIKNPITDPKIRITGISREEAIQYVAKKHMHNNIIIFH</sequence>
<dbReference type="PANTHER" id="PTHR21198">
    <property type="entry name" value="GLUTAMATE RACEMASE"/>
    <property type="match status" value="1"/>
</dbReference>
<dbReference type="Pfam" id="PF01177">
    <property type="entry name" value="Asp_Glu_race"/>
    <property type="match status" value="1"/>
</dbReference>
<evidence type="ECO:0000313" key="3">
    <source>
        <dbReference type="EMBL" id="SEB44187.1"/>
    </source>
</evidence>
<keyword evidence="4" id="KW-1185">Reference proteome</keyword>
<reference evidence="4" key="1">
    <citation type="submission" date="2016-10" db="EMBL/GenBank/DDBJ databases">
        <authorList>
            <person name="Varghese N."/>
            <person name="Submissions S."/>
        </authorList>
    </citation>
    <scope>NUCLEOTIDE SEQUENCE [LARGE SCALE GENOMIC DNA]</scope>
    <source>
        <strain evidence="4">ES.061</strain>
    </source>
</reference>
<comment type="similarity">
    <text evidence="1">Belongs to the aspartate/glutamate racemases family.</text>
</comment>
<dbReference type="Proteomes" id="UP000199064">
    <property type="component" value="Unassembled WGS sequence"/>
</dbReference>
<dbReference type="InterPro" id="IPR004380">
    <property type="entry name" value="Asp_race"/>
</dbReference>
<protein>
    <submittedName>
        <fullName evidence="3">Aspartate racemase</fullName>
    </submittedName>
</protein>
<evidence type="ECO:0000313" key="4">
    <source>
        <dbReference type="Proteomes" id="UP000199064"/>
    </source>
</evidence>
<evidence type="ECO:0000256" key="2">
    <source>
        <dbReference type="ARBA" id="ARBA00023235"/>
    </source>
</evidence>
<gene>
    <name evidence="3" type="ORF">SAMN05216452_1264</name>
</gene>
<dbReference type="AlphaFoldDB" id="A0A1H4JDI4"/>
<organism evidence="3 4">
    <name type="scientific">Nitratireductor aquibiodomus</name>
    <dbReference type="NCBI Taxonomy" id="204799"/>
    <lineage>
        <taxon>Bacteria</taxon>
        <taxon>Pseudomonadati</taxon>
        <taxon>Pseudomonadota</taxon>
        <taxon>Alphaproteobacteria</taxon>
        <taxon>Hyphomicrobiales</taxon>
        <taxon>Phyllobacteriaceae</taxon>
        <taxon>Nitratireductor</taxon>
    </lineage>
</organism>
<dbReference type="InterPro" id="IPR015942">
    <property type="entry name" value="Asp/Glu/hydantoin_racemase"/>
</dbReference>
<proteinExistence type="inferred from homology"/>
<dbReference type="EMBL" id="FNSL01000001">
    <property type="protein sequence ID" value="SEB44187.1"/>
    <property type="molecule type" value="Genomic_DNA"/>
</dbReference>
<dbReference type="NCBIfam" id="TIGR00035">
    <property type="entry name" value="asp_race"/>
    <property type="match status" value="1"/>
</dbReference>
<accession>A0A1H4JDI4</accession>
<name>A0A1H4JDI4_9HYPH</name>
<dbReference type="PANTHER" id="PTHR21198:SF7">
    <property type="entry name" value="ASPARTATE-GLUTAMATE RACEMASE FAMILY"/>
    <property type="match status" value="1"/>
</dbReference>
<keyword evidence="2" id="KW-0413">Isomerase</keyword>
<dbReference type="GO" id="GO:0047661">
    <property type="term" value="F:amino-acid racemase activity"/>
    <property type="evidence" value="ECO:0007669"/>
    <property type="project" value="InterPro"/>
</dbReference>